<dbReference type="AlphaFoldDB" id="A0AA42CRT1"/>
<accession>A0AA42CRT1</accession>
<feature type="region of interest" description="Disordered" evidence="1">
    <location>
        <begin position="110"/>
        <end position="172"/>
    </location>
</feature>
<organism evidence="2 3">
    <name type="scientific">Lichenifustis flavocetrariae</name>
    <dbReference type="NCBI Taxonomy" id="2949735"/>
    <lineage>
        <taxon>Bacteria</taxon>
        <taxon>Pseudomonadati</taxon>
        <taxon>Pseudomonadota</taxon>
        <taxon>Alphaproteobacteria</taxon>
        <taxon>Hyphomicrobiales</taxon>
        <taxon>Lichenihabitantaceae</taxon>
        <taxon>Lichenifustis</taxon>
    </lineage>
</organism>
<comment type="caution">
    <text evidence="2">The sequence shown here is derived from an EMBL/GenBank/DDBJ whole genome shotgun (WGS) entry which is preliminary data.</text>
</comment>
<dbReference type="RefSeq" id="WP_282589160.1">
    <property type="nucleotide sequence ID" value="NZ_JAMOIM010000065.1"/>
</dbReference>
<protein>
    <submittedName>
        <fullName evidence="2">Uncharacterized protein</fullName>
    </submittedName>
</protein>
<feature type="compositionally biased region" description="Basic and acidic residues" evidence="1">
    <location>
        <begin position="113"/>
        <end position="158"/>
    </location>
</feature>
<evidence type="ECO:0000256" key="1">
    <source>
        <dbReference type="SAM" id="MobiDB-lite"/>
    </source>
</evidence>
<keyword evidence="3" id="KW-1185">Reference proteome</keyword>
<dbReference type="EMBL" id="JAMOIM010000065">
    <property type="protein sequence ID" value="MCW6512785.1"/>
    <property type="molecule type" value="Genomic_DNA"/>
</dbReference>
<evidence type="ECO:0000313" key="3">
    <source>
        <dbReference type="Proteomes" id="UP001165667"/>
    </source>
</evidence>
<evidence type="ECO:0000313" key="2">
    <source>
        <dbReference type="EMBL" id="MCW6512785.1"/>
    </source>
</evidence>
<gene>
    <name evidence="2" type="ORF">M8523_33350</name>
</gene>
<name>A0AA42CRT1_9HYPH</name>
<sequence length="216" mass="23467">MPRRAIGIGRRPRCRADGAGFGEAPPRGVLVTRNQKAKRVGVDLSATREMVGAAWASCTSLADLIERLVEAGLTLESGDVAGEWMVKLPAGKGHSLRRITRTKKAAFAVRTKKLNDGDEKRNERGQDLRGTDSDGTERDAGGPGRPDDTSVDPDELRESLAAPDGEGDTDSPLQAMMRLMNLLVGGTEETHRRLEAMKSMLFDRRMDSALRVAIED</sequence>
<reference evidence="2" key="1">
    <citation type="submission" date="2022-05" db="EMBL/GenBank/DDBJ databases">
        <authorList>
            <person name="Pankratov T."/>
        </authorList>
    </citation>
    <scope>NUCLEOTIDE SEQUENCE</scope>
    <source>
        <strain evidence="2">BP6-180914</strain>
    </source>
</reference>
<proteinExistence type="predicted"/>
<dbReference type="Proteomes" id="UP001165667">
    <property type="component" value="Unassembled WGS sequence"/>
</dbReference>